<feature type="transmembrane region" description="Helical" evidence="1">
    <location>
        <begin position="135"/>
        <end position="155"/>
    </location>
</feature>
<name>A0A4V2S8Z1_9PSEU</name>
<keyword evidence="1" id="KW-0812">Transmembrane</keyword>
<dbReference type="AlphaFoldDB" id="A0A4V2S8Z1"/>
<accession>A0A4V2S8Z1</accession>
<protein>
    <submittedName>
        <fullName evidence="2">ABC-2 family transporter</fullName>
    </submittedName>
</protein>
<evidence type="ECO:0000313" key="2">
    <source>
        <dbReference type="EMBL" id="TCO65760.1"/>
    </source>
</evidence>
<keyword evidence="1" id="KW-0472">Membrane</keyword>
<organism evidence="2 3">
    <name type="scientific">Actinocrispum wychmicini</name>
    <dbReference type="NCBI Taxonomy" id="1213861"/>
    <lineage>
        <taxon>Bacteria</taxon>
        <taxon>Bacillati</taxon>
        <taxon>Actinomycetota</taxon>
        <taxon>Actinomycetes</taxon>
        <taxon>Pseudonocardiales</taxon>
        <taxon>Pseudonocardiaceae</taxon>
        <taxon>Actinocrispum</taxon>
    </lineage>
</organism>
<comment type="caution">
    <text evidence="2">The sequence shown here is derived from an EMBL/GenBank/DDBJ whole genome shotgun (WGS) entry which is preliminary data.</text>
</comment>
<dbReference type="RefSeq" id="WP_132112380.1">
    <property type="nucleotide sequence ID" value="NZ_SLWS01000001.1"/>
</dbReference>
<feature type="transmembrane region" description="Helical" evidence="1">
    <location>
        <begin position="105"/>
        <end position="129"/>
    </location>
</feature>
<evidence type="ECO:0000256" key="1">
    <source>
        <dbReference type="SAM" id="Phobius"/>
    </source>
</evidence>
<keyword evidence="3" id="KW-1185">Reference proteome</keyword>
<evidence type="ECO:0000313" key="3">
    <source>
        <dbReference type="Proteomes" id="UP000295680"/>
    </source>
</evidence>
<dbReference type="EMBL" id="SLWS01000001">
    <property type="protein sequence ID" value="TCO65760.1"/>
    <property type="molecule type" value="Genomic_DNA"/>
</dbReference>
<reference evidence="2 3" key="1">
    <citation type="submission" date="2019-03" db="EMBL/GenBank/DDBJ databases">
        <title>Genomic Encyclopedia of Type Strains, Phase IV (KMG-IV): sequencing the most valuable type-strain genomes for metagenomic binning, comparative biology and taxonomic classification.</title>
        <authorList>
            <person name="Goeker M."/>
        </authorList>
    </citation>
    <scope>NUCLEOTIDE SEQUENCE [LARGE SCALE GENOMIC DNA]</scope>
    <source>
        <strain evidence="2 3">DSM 45934</strain>
    </source>
</reference>
<keyword evidence="1" id="KW-1133">Transmembrane helix</keyword>
<feature type="transmembrane region" description="Helical" evidence="1">
    <location>
        <begin position="21"/>
        <end position="42"/>
    </location>
</feature>
<proteinExistence type="predicted"/>
<sequence length="275" mass="29070">MSLLLSAEYRKVFSTKLWWALLIPAAVVSLAFTWGGAAIGALGELSSRGPFPVALPAFAQGISIATVFALILGGTAVTGEMRHKTITTSYLTAPSRGSVLVAKQLVYASMGALYGLVCMLAATLGALLGDNFPDAKAWFTVAGVGVIAMILWTLFGVGLGALIGNQLGTIVGGVVYAIVVEPIANTVMRFNDLGEIPPFLPNKTSSDMVSTLSMDLFVQGLPAGLRRGEYLDNQARELLGLQYSPSWWGSGLLFIAWTTVFGLAGHLTARRRDIT</sequence>
<dbReference type="Proteomes" id="UP000295680">
    <property type="component" value="Unassembled WGS sequence"/>
</dbReference>
<feature type="transmembrane region" description="Helical" evidence="1">
    <location>
        <begin position="167"/>
        <end position="184"/>
    </location>
</feature>
<feature type="transmembrane region" description="Helical" evidence="1">
    <location>
        <begin position="247"/>
        <end position="269"/>
    </location>
</feature>
<feature type="transmembrane region" description="Helical" evidence="1">
    <location>
        <begin position="54"/>
        <end position="77"/>
    </location>
</feature>
<gene>
    <name evidence="2" type="ORF">EV192_1011552</name>
</gene>
<dbReference type="OrthoDB" id="5244396at2"/>